<keyword evidence="2" id="KW-0479">Metal-binding</keyword>
<proteinExistence type="predicted"/>
<dbReference type="Proteomes" id="UP000216035">
    <property type="component" value="Unassembled WGS sequence"/>
</dbReference>
<dbReference type="SMART" id="SM00849">
    <property type="entry name" value="Lactamase_B"/>
    <property type="match status" value="1"/>
</dbReference>
<organism evidence="6 7">
    <name type="scientific">Flavobacterium aurantiibacter</name>
    <dbReference type="NCBI Taxonomy" id="2023067"/>
    <lineage>
        <taxon>Bacteria</taxon>
        <taxon>Pseudomonadati</taxon>
        <taxon>Bacteroidota</taxon>
        <taxon>Flavobacteriia</taxon>
        <taxon>Flavobacteriales</taxon>
        <taxon>Flavobacteriaceae</taxon>
        <taxon>Flavobacterium</taxon>
    </lineage>
</organism>
<comment type="caution">
    <text evidence="6">The sequence shown here is derived from an EMBL/GenBank/DDBJ whole genome shotgun (WGS) entry which is preliminary data.</text>
</comment>
<dbReference type="SUPFAM" id="SSF56281">
    <property type="entry name" value="Metallo-hydrolase/oxidoreductase"/>
    <property type="match status" value="1"/>
</dbReference>
<evidence type="ECO:0000259" key="5">
    <source>
        <dbReference type="SMART" id="SM00849"/>
    </source>
</evidence>
<accession>A0A255ZRA1</accession>
<keyword evidence="3" id="KW-0378">Hydrolase</keyword>
<evidence type="ECO:0000256" key="1">
    <source>
        <dbReference type="ARBA" id="ARBA00001947"/>
    </source>
</evidence>
<dbReference type="RefSeq" id="WP_094486283.1">
    <property type="nucleotide sequence ID" value="NZ_NOXX01000195.1"/>
</dbReference>
<evidence type="ECO:0000256" key="2">
    <source>
        <dbReference type="ARBA" id="ARBA00022723"/>
    </source>
</evidence>
<protein>
    <recommendedName>
        <fullName evidence="5">Metallo-beta-lactamase domain-containing protein</fullName>
    </recommendedName>
</protein>
<keyword evidence="7" id="KW-1185">Reference proteome</keyword>
<dbReference type="InterPro" id="IPR001279">
    <property type="entry name" value="Metallo-B-lactamas"/>
</dbReference>
<dbReference type="OrthoDB" id="9802248at2"/>
<dbReference type="PANTHER" id="PTHR46233:SF3">
    <property type="entry name" value="HYDROXYACYLGLUTATHIONE HYDROLASE GLOC"/>
    <property type="match status" value="1"/>
</dbReference>
<gene>
    <name evidence="6" type="ORF">CHX27_08200</name>
</gene>
<feature type="domain" description="Metallo-beta-lactamase" evidence="5">
    <location>
        <begin position="17"/>
        <end position="197"/>
    </location>
</feature>
<dbReference type="EMBL" id="NOXX01000195">
    <property type="protein sequence ID" value="OYQ43941.1"/>
    <property type="molecule type" value="Genomic_DNA"/>
</dbReference>
<evidence type="ECO:0000313" key="7">
    <source>
        <dbReference type="Proteomes" id="UP000216035"/>
    </source>
</evidence>
<keyword evidence="4" id="KW-0862">Zinc</keyword>
<dbReference type="InterPro" id="IPR036866">
    <property type="entry name" value="RibonucZ/Hydroxyglut_hydro"/>
</dbReference>
<evidence type="ECO:0000256" key="3">
    <source>
        <dbReference type="ARBA" id="ARBA00022801"/>
    </source>
</evidence>
<reference evidence="6 7" key="1">
    <citation type="submission" date="2017-07" db="EMBL/GenBank/DDBJ databases">
        <title>Flavobacterium cyanobacteriorum sp. nov., isolated from cyanobacterial aggregates in a eutrophic lake.</title>
        <authorList>
            <person name="Cai H."/>
        </authorList>
    </citation>
    <scope>NUCLEOTIDE SEQUENCE [LARGE SCALE GENOMIC DNA]</scope>
    <source>
        <strain evidence="6 7">TH167</strain>
    </source>
</reference>
<dbReference type="AlphaFoldDB" id="A0A255ZRA1"/>
<dbReference type="Pfam" id="PF00753">
    <property type="entry name" value="Lactamase_B"/>
    <property type="match status" value="1"/>
</dbReference>
<name>A0A255ZRA1_9FLAO</name>
<dbReference type="GO" id="GO:0046872">
    <property type="term" value="F:metal ion binding"/>
    <property type="evidence" value="ECO:0007669"/>
    <property type="project" value="UniProtKB-KW"/>
</dbReference>
<dbReference type="Gene3D" id="3.60.15.10">
    <property type="entry name" value="Ribonuclease Z/Hydroxyacylglutathione hydrolase-like"/>
    <property type="match status" value="1"/>
</dbReference>
<dbReference type="GO" id="GO:0016787">
    <property type="term" value="F:hydrolase activity"/>
    <property type="evidence" value="ECO:0007669"/>
    <property type="project" value="UniProtKB-KW"/>
</dbReference>
<evidence type="ECO:0000313" key="6">
    <source>
        <dbReference type="EMBL" id="OYQ43941.1"/>
    </source>
</evidence>
<dbReference type="PANTHER" id="PTHR46233">
    <property type="entry name" value="HYDROXYACYLGLUTATHIONE HYDROLASE GLOC"/>
    <property type="match status" value="1"/>
</dbReference>
<dbReference type="CDD" id="cd06262">
    <property type="entry name" value="metallo-hydrolase-like_MBL-fold"/>
    <property type="match status" value="1"/>
</dbReference>
<sequence>MFTNRYHIEVFLNSHRKSNSYLVQFSEEQAVLIDCGNFDKKLLAAALQSKNLSLYAVLLTHEHSDHVVGLEEVLAIYNPKVYCTQICRENIANSKLNYSLYTDSIETFEVHLSSHEQINNEDIIRFGEFELQALATPGHSPASTIFFNDEVCFSGDTLLNESKSPLLFPNSNKSDYAVSVSQIEQKLKKDCLIFPGHGESFTFSQWKYRSTAHV</sequence>
<comment type="cofactor">
    <cofactor evidence="1">
        <name>Zn(2+)</name>
        <dbReference type="ChEBI" id="CHEBI:29105"/>
    </cofactor>
</comment>
<dbReference type="InterPro" id="IPR051453">
    <property type="entry name" value="MBL_Glyoxalase_II"/>
</dbReference>
<evidence type="ECO:0000256" key="4">
    <source>
        <dbReference type="ARBA" id="ARBA00022833"/>
    </source>
</evidence>